<feature type="compositionally biased region" description="Pro residues" evidence="1">
    <location>
        <begin position="61"/>
        <end position="71"/>
    </location>
</feature>
<protein>
    <submittedName>
        <fullName evidence="2">Uncharacterized protein</fullName>
    </submittedName>
</protein>
<name>A0A4Z2BN98_9TELE</name>
<comment type="caution">
    <text evidence="2">The sequence shown here is derived from an EMBL/GenBank/DDBJ whole genome shotgun (WGS) entry which is preliminary data.</text>
</comment>
<accession>A0A4Z2BN98</accession>
<feature type="compositionally biased region" description="Polar residues" evidence="1">
    <location>
        <begin position="80"/>
        <end position="92"/>
    </location>
</feature>
<gene>
    <name evidence="2" type="ORF">fugu_001947</name>
</gene>
<dbReference type="AlphaFoldDB" id="A0A4Z2BN98"/>
<dbReference type="EMBL" id="SWLE01000012">
    <property type="protein sequence ID" value="TNM93771.1"/>
    <property type="molecule type" value="Genomic_DNA"/>
</dbReference>
<feature type="compositionally biased region" description="Basic residues" evidence="1">
    <location>
        <begin position="1"/>
        <end position="10"/>
    </location>
</feature>
<keyword evidence="3" id="KW-1185">Reference proteome</keyword>
<evidence type="ECO:0000256" key="1">
    <source>
        <dbReference type="SAM" id="MobiDB-lite"/>
    </source>
</evidence>
<proteinExistence type="predicted"/>
<sequence>MSRRKQKRPQHLVNADPGGPVLLTQDEHLAMKSPSTSLGSDITSSGSSSSSPASLQDCQPPLAPRPSPGLPPRYLHEKSSNTSSFAHSNGISFPTPPLPTASHSQDLQPSSSLGSASSLGRPQHHYQNKCTAAPPLALLREEENDELTMTSLTME</sequence>
<feature type="compositionally biased region" description="Low complexity" evidence="1">
    <location>
        <begin position="110"/>
        <end position="120"/>
    </location>
</feature>
<reference evidence="2 3" key="1">
    <citation type="submission" date="2019-04" db="EMBL/GenBank/DDBJ databases">
        <title>The sequence and de novo assembly of Takifugu bimaculatus genome using PacBio and Hi-C technologies.</title>
        <authorList>
            <person name="Xu P."/>
            <person name="Liu B."/>
            <person name="Zhou Z."/>
        </authorList>
    </citation>
    <scope>NUCLEOTIDE SEQUENCE [LARGE SCALE GENOMIC DNA]</scope>
    <source>
        <strain evidence="2">TB-2018</strain>
        <tissue evidence="2">Muscle</tissue>
    </source>
</reference>
<dbReference type="Proteomes" id="UP000516260">
    <property type="component" value="Chromosome 2"/>
</dbReference>
<evidence type="ECO:0000313" key="3">
    <source>
        <dbReference type="Proteomes" id="UP000516260"/>
    </source>
</evidence>
<organism evidence="2 3">
    <name type="scientific">Takifugu bimaculatus</name>
    <dbReference type="NCBI Taxonomy" id="433685"/>
    <lineage>
        <taxon>Eukaryota</taxon>
        <taxon>Metazoa</taxon>
        <taxon>Chordata</taxon>
        <taxon>Craniata</taxon>
        <taxon>Vertebrata</taxon>
        <taxon>Euteleostomi</taxon>
        <taxon>Actinopterygii</taxon>
        <taxon>Neopterygii</taxon>
        <taxon>Teleostei</taxon>
        <taxon>Neoteleostei</taxon>
        <taxon>Acanthomorphata</taxon>
        <taxon>Eupercaria</taxon>
        <taxon>Tetraodontiformes</taxon>
        <taxon>Tetradontoidea</taxon>
        <taxon>Tetraodontidae</taxon>
        <taxon>Takifugu</taxon>
    </lineage>
</organism>
<feature type="region of interest" description="Disordered" evidence="1">
    <location>
        <begin position="1"/>
        <end position="155"/>
    </location>
</feature>
<feature type="compositionally biased region" description="Low complexity" evidence="1">
    <location>
        <begin position="33"/>
        <end position="55"/>
    </location>
</feature>
<evidence type="ECO:0000313" key="2">
    <source>
        <dbReference type="EMBL" id="TNM93771.1"/>
    </source>
</evidence>